<organism evidence="4 6">
    <name type="scientific">Halapricum hydrolyticum</name>
    <dbReference type="NCBI Taxonomy" id="2979991"/>
    <lineage>
        <taxon>Archaea</taxon>
        <taxon>Methanobacteriati</taxon>
        <taxon>Methanobacteriota</taxon>
        <taxon>Stenosarchaea group</taxon>
        <taxon>Halobacteria</taxon>
        <taxon>Halobacteriales</taxon>
        <taxon>Haloarculaceae</taxon>
        <taxon>Halapricum</taxon>
    </lineage>
</organism>
<evidence type="ECO:0000313" key="3">
    <source>
        <dbReference type="EMBL" id="MCU4717214.1"/>
    </source>
</evidence>
<feature type="transmembrane region" description="Helical" evidence="1">
    <location>
        <begin position="29"/>
        <end position="48"/>
    </location>
</feature>
<evidence type="ECO:0000256" key="1">
    <source>
        <dbReference type="SAM" id="Phobius"/>
    </source>
</evidence>
<dbReference type="Proteomes" id="UP001208186">
    <property type="component" value="Unassembled WGS sequence"/>
</dbReference>
<dbReference type="EMBL" id="JAOPKC010000002">
    <property type="protein sequence ID" value="MCU4717214.1"/>
    <property type="molecule type" value="Genomic_DNA"/>
</dbReference>
<keyword evidence="1" id="KW-0812">Transmembrane</keyword>
<dbReference type="Pfam" id="PF18902">
    <property type="entry name" value="DUF5658"/>
    <property type="match status" value="1"/>
</dbReference>
<evidence type="ECO:0000313" key="6">
    <source>
        <dbReference type="Proteomes" id="UP001209746"/>
    </source>
</evidence>
<gene>
    <name evidence="4" type="ORF">OB914_04020</name>
    <name evidence="3" type="ORF">OB916_03945</name>
</gene>
<evidence type="ECO:0000259" key="2">
    <source>
        <dbReference type="Pfam" id="PF18902"/>
    </source>
</evidence>
<feature type="transmembrane region" description="Helical" evidence="1">
    <location>
        <begin position="68"/>
        <end position="89"/>
    </location>
</feature>
<dbReference type="Proteomes" id="UP001209746">
    <property type="component" value="Unassembled WGS sequence"/>
</dbReference>
<feature type="transmembrane region" description="Helical" evidence="1">
    <location>
        <begin position="95"/>
        <end position="117"/>
    </location>
</feature>
<accession>A0AAE3I988</accession>
<keyword evidence="1" id="KW-0472">Membrane</keyword>
<keyword evidence="1" id="KW-1133">Transmembrane helix</keyword>
<name>A0AAE3I988_9EURY</name>
<dbReference type="EMBL" id="JAOPKD010000002">
    <property type="protein sequence ID" value="MCU4726141.1"/>
    <property type="molecule type" value="Genomic_DNA"/>
</dbReference>
<protein>
    <submittedName>
        <fullName evidence="4">DUF5658 family protein</fullName>
    </submittedName>
</protein>
<reference evidence="4" key="1">
    <citation type="submission" date="2023-02" db="EMBL/GenBank/DDBJ databases">
        <title>Enrichment on poylsaccharides allowed isolation of novel metabolic and taxonomic groups of Haloarchaea.</title>
        <authorList>
            <person name="Sorokin D.Y."/>
            <person name="Elcheninov A.G."/>
            <person name="Khizhniak T.V."/>
            <person name="Kolganova T.V."/>
            <person name="Kublanov I.V."/>
        </authorList>
    </citation>
    <scope>NUCLEOTIDE SEQUENCE</scope>
    <source>
        <strain evidence="3 5">HArc-curdl5-1</strain>
        <strain evidence="4">HArc-curdl7</strain>
    </source>
</reference>
<proteinExistence type="predicted"/>
<evidence type="ECO:0000313" key="4">
    <source>
        <dbReference type="EMBL" id="MCU4726141.1"/>
    </source>
</evidence>
<comment type="caution">
    <text evidence="4">The sequence shown here is derived from an EMBL/GenBank/DDBJ whole genome shotgun (WGS) entry which is preliminary data.</text>
</comment>
<dbReference type="RefSeq" id="WP_315907979.1">
    <property type="nucleotide sequence ID" value="NZ_JAOPKC010000002.1"/>
</dbReference>
<evidence type="ECO:0000313" key="5">
    <source>
        <dbReference type="Proteomes" id="UP001208186"/>
    </source>
</evidence>
<keyword evidence="5" id="KW-1185">Reference proteome</keyword>
<dbReference type="AlphaFoldDB" id="A0AAE3I988"/>
<dbReference type="InterPro" id="IPR043717">
    <property type="entry name" value="DUF5658"/>
</dbReference>
<sequence>MSIRLSSQGNHTEGDRRVVDRLAAVEPQLWIVLLVTLFADVVLTHYGLQVGLTEANPLMRTAIEAAGIVALLGVKLLIVVVGVGVRLSLDERGAVVPIGLALPWLLAATINAVLLGASFSL</sequence>
<feature type="domain" description="DUF5658" evidence="2">
    <location>
        <begin position="32"/>
        <end position="90"/>
    </location>
</feature>